<comment type="caution">
    <text evidence="2">The sequence shown here is derived from an EMBL/GenBank/DDBJ whole genome shotgun (WGS) entry which is preliminary data.</text>
</comment>
<evidence type="ECO:0000313" key="3">
    <source>
        <dbReference type="Proteomes" id="UP000271468"/>
    </source>
</evidence>
<proteinExistence type="predicted"/>
<accession>A0A3M3JJJ4</accession>
<evidence type="ECO:0000313" key="2">
    <source>
        <dbReference type="EMBL" id="RMN10876.1"/>
    </source>
</evidence>
<keyword evidence="1" id="KW-0175">Coiled coil</keyword>
<evidence type="ECO:0000256" key="1">
    <source>
        <dbReference type="SAM" id="Coils"/>
    </source>
</evidence>
<dbReference type="RefSeq" id="WP_122235069.1">
    <property type="nucleotide sequence ID" value="NZ_RBOV01000227.1"/>
</dbReference>
<reference evidence="2 3" key="1">
    <citation type="submission" date="2018-08" db="EMBL/GenBank/DDBJ databases">
        <title>Recombination of ecologically and evolutionarily significant loci maintains genetic cohesion in the Pseudomonas syringae species complex.</title>
        <authorList>
            <person name="Dillon M."/>
            <person name="Thakur S."/>
            <person name="Almeida R.N.D."/>
            <person name="Weir B.S."/>
            <person name="Guttman D.S."/>
        </authorList>
    </citation>
    <scope>NUCLEOTIDE SEQUENCE [LARGE SCALE GENOMIC DNA]</scope>
    <source>
        <strain evidence="2 3">ICMP 12341</strain>
    </source>
</reference>
<organism evidence="2 3">
    <name type="scientific">Pseudomonas syringae pv. coriandricola</name>
    <dbReference type="NCBI Taxonomy" id="264453"/>
    <lineage>
        <taxon>Bacteria</taxon>
        <taxon>Pseudomonadati</taxon>
        <taxon>Pseudomonadota</taxon>
        <taxon>Gammaproteobacteria</taxon>
        <taxon>Pseudomonadales</taxon>
        <taxon>Pseudomonadaceae</taxon>
        <taxon>Pseudomonas</taxon>
    </lineage>
</organism>
<dbReference type="Proteomes" id="UP000271468">
    <property type="component" value="Unassembled WGS sequence"/>
</dbReference>
<dbReference type="SUPFAM" id="SSF111384">
    <property type="entry name" value="OmpH-like"/>
    <property type="match status" value="1"/>
</dbReference>
<dbReference type="InterPro" id="IPR024930">
    <property type="entry name" value="Skp_dom_sf"/>
</dbReference>
<protein>
    <submittedName>
        <fullName evidence="2">Uncharacterized protein</fullName>
    </submittedName>
</protein>
<gene>
    <name evidence="2" type="ORF">ALQ65_01003</name>
</gene>
<dbReference type="EMBL" id="RBOV01000227">
    <property type="protein sequence ID" value="RMN10876.1"/>
    <property type="molecule type" value="Genomic_DNA"/>
</dbReference>
<feature type="coiled-coil region" evidence="1">
    <location>
        <begin position="27"/>
        <end position="85"/>
    </location>
</feature>
<dbReference type="AlphaFoldDB" id="A0A3M3JJJ4"/>
<name>A0A3M3JJJ4_9PSED</name>
<sequence>MKTPTVLADEVLSTLTGLGEYELTRQKTKYEKRKTEIESKLAVLQAKESTLRSDAYEFIDMPDELAIAKQKVQAVQNELNDALLDKDVNKIVLSKIDKMVDEIAAKKNQDLILKYLKSQGYTTVEQVKAALSKNH</sequence>